<evidence type="ECO:0000256" key="5">
    <source>
        <dbReference type="SAM" id="Phobius"/>
    </source>
</evidence>
<keyword evidence="5" id="KW-0472">Membrane</keyword>
<organism evidence="7 8">
    <name type="scientific">Penstemon smallii</name>
    <dbReference type="NCBI Taxonomy" id="265156"/>
    <lineage>
        <taxon>Eukaryota</taxon>
        <taxon>Viridiplantae</taxon>
        <taxon>Streptophyta</taxon>
        <taxon>Embryophyta</taxon>
        <taxon>Tracheophyta</taxon>
        <taxon>Spermatophyta</taxon>
        <taxon>Magnoliopsida</taxon>
        <taxon>eudicotyledons</taxon>
        <taxon>Gunneridae</taxon>
        <taxon>Pentapetalae</taxon>
        <taxon>asterids</taxon>
        <taxon>lamiids</taxon>
        <taxon>Lamiales</taxon>
        <taxon>Plantaginaceae</taxon>
        <taxon>Cheloneae</taxon>
        <taxon>Penstemon</taxon>
    </lineage>
</organism>
<feature type="domain" description="RING-CH-type" evidence="6">
    <location>
        <begin position="32"/>
        <end position="97"/>
    </location>
</feature>
<keyword evidence="2" id="KW-0863">Zinc-finger</keyword>
<dbReference type="PANTHER" id="PTHR46347:SF4">
    <property type="entry name" value="RING_FYVE_PHD ZINC FINGER SUPERFAMILY PROTEIN"/>
    <property type="match status" value="1"/>
</dbReference>
<dbReference type="InterPro" id="IPR013083">
    <property type="entry name" value="Znf_RING/FYVE/PHD"/>
</dbReference>
<dbReference type="InterPro" id="IPR011016">
    <property type="entry name" value="Znf_RING-CH"/>
</dbReference>
<proteinExistence type="predicted"/>
<feature type="transmembrane region" description="Helical" evidence="5">
    <location>
        <begin position="117"/>
        <end position="136"/>
    </location>
</feature>
<feature type="transmembrane region" description="Helical" evidence="5">
    <location>
        <begin position="214"/>
        <end position="239"/>
    </location>
</feature>
<keyword evidence="5" id="KW-0812">Transmembrane</keyword>
<dbReference type="Gene3D" id="3.30.40.10">
    <property type="entry name" value="Zinc/RING finger domain, C3HC4 (zinc finger)"/>
    <property type="match status" value="1"/>
</dbReference>
<dbReference type="PANTHER" id="PTHR46347">
    <property type="entry name" value="RING/FYVE/PHD ZINC FINGER SUPERFAMILY PROTEIN"/>
    <property type="match status" value="1"/>
</dbReference>
<comment type="caution">
    <text evidence="7">The sequence shown here is derived from an EMBL/GenBank/DDBJ whole genome shotgun (WGS) entry which is preliminary data.</text>
</comment>
<dbReference type="GO" id="GO:0008270">
    <property type="term" value="F:zinc ion binding"/>
    <property type="evidence" value="ECO:0007669"/>
    <property type="project" value="UniProtKB-KW"/>
</dbReference>
<keyword evidence="8" id="KW-1185">Reference proteome</keyword>
<feature type="transmembrane region" description="Helical" evidence="5">
    <location>
        <begin position="157"/>
        <end position="178"/>
    </location>
</feature>
<keyword evidence="3" id="KW-0862">Zinc</keyword>
<reference evidence="7 8" key="1">
    <citation type="submission" date="2024-12" db="EMBL/GenBank/DDBJ databases">
        <title>The unique morphological basis and parallel evolutionary history of personate flowers in Penstemon.</title>
        <authorList>
            <person name="Depatie T.H."/>
            <person name="Wessinger C.A."/>
        </authorList>
    </citation>
    <scope>NUCLEOTIDE SEQUENCE [LARGE SCALE GENOMIC DNA]</scope>
    <source>
        <strain evidence="7">WTNN_2</strain>
        <tissue evidence="7">Leaf</tissue>
    </source>
</reference>
<dbReference type="SMART" id="SM00744">
    <property type="entry name" value="RINGv"/>
    <property type="match status" value="1"/>
</dbReference>
<evidence type="ECO:0000256" key="4">
    <source>
        <dbReference type="SAM" id="MobiDB-lite"/>
    </source>
</evidence>
<name>A0ABD3SKM5_9LAMI</name>
<dbReference type="EMBL" id="JBJXBP010000006">
    <property type="protein sequence ID" value="KAL3825124.1"/>
    <property type="molecule type" value="Genomic_DNA"/>
</dbReference>
<dbReference type="CDD" id="cd16495">
    <property type="entry name" value="RING_CH-C4HC3_MARCH"/>
    <property type="match status" value="1"/>
</dbReference>
<dbReference type="Proteomes" id="UP001634393">
    <property type="component" value="Unassembled WGS sequence"/>
</dbReference>
<evidence type="ECO:0000256" key="3">
    <source>
        <dbReference type="ARBA" id="ARBA00022833"/>
    </source>
</evidence>
<evidence type="ECO:0000256" key="1">
    <source>
        <dbReference type="ARBA" id="ARBA00022723"/>
    </source>
</evidence>
<dbReference type="PROSITE" id="PS51292">
    <property type="entry name" value="ZF_RING_CH"/>
    <property type="match status" value="1"/>
</dbReference>
<dbReference type="Pfam" id="PF12906">
    <property type="entry name" value="RINGv"/>
    <property type="match status" value="1"/>
</dbReference>
<accession>A0ABD3SKM5</accession>
<gene>
    <name evidence="7" type="ORF">ACJIZ3_021153</name>
</gene>
<keyword evidence="1" id="KW-0479">Metal-binding</keyword>
<evidence type="ECO:0000313" key="8">
    <source>
        <dbReference type="Proteomes" id="UP001634393"/>
    </source>
</evidence>
<evidence type="ECO:0000256" key="2">
    <source>
        <dbReference type="ARBA" id="ARBA00022771"/>
    </source>
</evidence>
<feature type="region of interest" description="Disordered" evidence="4">
    <location>
        <begin position="1"/>
        <end position="29"/>
    </location>
</feature>
<keyword evidence="5" id="KW-1133">Transmembrane helix</keyword>
<dbReference type="SUPFAM" id="SSF57850">
    <property type="entry name" value="RING/U-box"/>
    <property type="match status" value="1"/>
</dbReference>
<dbReference type="AlphaFoldDB" id="A0ABD3SKM5"/>
<evidence type="ECO:0000259" key="6">
    <source>
        <dbReference type="PROSITE" id="PS51292"/>
    </source>
</evidence>
<evidence type="ECO:0000313" key="7">
    <source>
        <dbReference type="EMBL" id="KAL3825124.1"/>
    </source>
</evidence>
<sequence length="294" mass="33566">MTPTGRGNPKESDPPHELTPPSNCEITKDEDIEAGSSPSCRICLQSQSENDERLISPCMCKGTLQFVHRSCLDRWRSIKEGFAFSHCTTCKAQFHLRVAKLEDNPWHKVFIARDVCLAFLAVQITVIAIGGFLYILDEDESVWLSHSWDHIHSKHPVLFYYCVGVIYFFVLLGMWGVVLHCGDPNYHDPRLPCCEHCSYGCGILDYFPRTMETLVGLLFLLVAAILGIAYSLIAVILAIQRTWQRFHHILTNRVLTQEYIVEDLRGCYTSPKLDPKHEERLKRLNLWGDEPTSA</sequence>
<protein>
    <recommendedName>
        <fullName evidence="6">RING-CH-type domain-containing protein</fullName>
    </recommendedName>
</protein>